<organism evidence="2 3">
    <name type="scientific">Evansella alkalicola</name>
    <dbReference type="NCBI Taxonomy" id="745819"/>
    <lineage>
        <taxon>Bacteria</taxon>
        <taxon>Bacillati</taxon>
        <taxon>Bacillota</taxon>
        <taxon>Bacilli</taxon>
        <taxon>Bacillales</taxon>
        <taxon>Bacillaceae</taxon>
        <taxon>Evansella</taxon>
    </lineage>
</organism>
<keyword evidence="2" id="KW-0489">Methyltransferase</keyword>
<name>A0ABS6JZM4_9BACI</name>
<proteinExistence type="predicted"/>
<reference evidence="2 3" key="1">
    <citation type="submission" date="2021-06" db="EMBL/GenBank/DDBJ databases">
        <title>Bacillus sp. RD4P76, an endophyte from a halophyte.</title>
        <authorList>
            <person name="Sun J.-Q."/>
        </authorList>
    </citation>
    <scope>NUCLEOTIDE SEQUENCE [LARGE SCALE GENOMIC DNA]</scope>
    <source>
        <strain evidence="2 3">JCM 17098</strain>
    </source>
</reference>
<protein>
    <submittedName>
        <fullName evidence="2">Class I SAM-dependent methyltransferase</fullName>
    </submittedName>
</protein>
<dbReference type="GO" id="GO:0032259">
    <property type="term" value="P:methylation"/>
    <property type="evidence" value="ECO:0007669"/>
    <property type="project" value="UniProtKB-KW"/>
</dbReference>
<gene>
    <name evidence="2" type="ORF">KS407_19165</name>
</gene>
<dbReference type="InterPro" id="IPR025714">
    <property type="entry name" value="Methyltranfer_dom"/>
</dbReference>
<dbReference type="RefSeq" id="WP_088073967.1">
    <property type="nucleotide sequence ID" value="NZ_JAHQCR010000082.1"/>
</dbReference>
<dbReference type="InterPro" id="IPR029063">
    <property type="entry name" value="SAM-dependent_MTases_sf"/>
</dbReference>
<evidence type="ECO:0000259" key="1">
    <source>
        <dbReference type="Pfam" id="PF13847"/>
    </source>
</evidence>
<dbReference type="Pfam" id="PF13847">
    <property type="entry name" value="Methyltransf_31"/>
    <property type="match status" value="1"/>
</dbReference>
<dbReference type="Proteomes" id="UP000790580">
    <property type="component" value="Unassembled WGS sequence"/>
</dbReference>
<evidence type="ECO:0000313" key="3">
    <source>
        <dbReference type="Proteomes" id="UP000790580"/>
    </source>
</evidence>
<dbReference type="CDD" id="cd02440">
    <property type="entry name" value="AdoMet_MTases"/>
    <property type="match status" value="1"/>
</dbReference>
<feature type="domain" description="Methyltransferase" evidence="1">
    <location>
        <begin position="36"/>
        <end position="139"/>
    </location>
</feature>
<keyword evidence="3" id="KW-1185">Reference proteome</keyword>
<dbReference type="SUPFAM" id="SSF53335">
    <property type="entry name" value="S-adenosyl-L-methionine-dependent methyltransferases"/>
    <property type="match status" value="1"/>
</dbReference>
<dbReference type="Gene3D" id="3.40.50.150">
    <property type="entry name" value="Vaccinia Virus protein VP39"/>
    <property type="match status" value="1"/>
</dbReference>
<dbReference type="EMBL" id="JAHQCR010000082">
    <property type="protein sequence ID" value="MBU9723541.1"/>
    <property type="molecule type" value="Genomic_DNA"/>
</dbReference>
<keyword evidence="2" id="KW-0808">Transferase</keyword>
<dbReference type="GO" id="GO:0008168">
    <property type="term" value="F:methyltransferase activity"/>
    <property type="evidence" value="ECO:0007669"/>
    <property type="project" value="UniProtKB-KW"/>
</dbReference>
<evidence type="ECO:0000313" key="2">
    <source>
        <dbReference type="EMBL" id="MBU9723541.1"/>
    </source>
</evidence>
<comment type="caution">
    <text evidence="2">The sequence shown here is derived from an EMBL/GenBank/DDBJ whole genome shotgun (WGS) entry which is preliminary data.</text>
</comment>
<accession>A0ABS6JZM4</accession>
<sequence length="190" mass="21239">MKYRDSGMPEEEVWESFFNPEVTLKLLEVNKDIGDLLDIGTGYGTFLIPAANLISGTAIGIDIDEKYLSICKNVVAQHQIKNVQIINGDISKEVTLHEVAKLTKQVDYISLFNILHCEKPVELMKQAASLLGTGGKVGVIHWIQDETPRGPPSHIRPKPEDIIRWGEEAGLNLKKQVDLPPYHFGLLLEK</sequence>